<gene>
    <name evidence="8" type="ordered locus">VMUT_2006</name>
</gene>
<evidence type="ECO:0000256" key="4">
    <source>
        <dbReference type="ARBA" id="ARBA00022982"/>
    </source>
</evidence>
<dbReference type="Proteomes" id="UP000007485">
    <property type="component" value="Chromosome"/>
</dbReference>
<dbReference type="RefSeq" id="WP_013605367.1">
    <property type="nucleotide sequence ID" value="NC_015151.1"/>
</dbReference>
<evidence type="ECO:0000259" key="7">
    <source>
        <dbReference type="PROSITE" id="PS51379"/>
    </source>
</evidence>
<dbReference type="EMBL" id="CP002529">
    <property type="protein sequence ID" value="ADY02205.1"/>
    <property type="molecule type" value="Genomic_DNA"/>
</dbReference>
<evidence type="ECO:0000256" key="6">
    <source>
        <dbReference type="ARBA" id="ARBA00023014"/>
    </source>
</evidence>
<dbReference type="GO" id="GO:0005886">
    <property type="term" value="C:plasma membrane"/>
    <property type="evidence" value="ECO:0007669"/>
    <property type="project" value="TreeGrafter"/>
</dbReference>
<dbReference type="HOGENOM" id="CLU_2285200_0_0_2"/>
<proteinExistence type="predicted"/>
<dbReference type="PROSITE" id="PS51379">
    <property type="entry name" value="4FE4S_FER_2"/>
    <property type="match status" value="1"/>
</dbReference>
<accession>F0QWB0</accession>
<dbReference type="GeneID" id="10290039"/>
<dbReference type="PANTHER" id="PTHR30176">
    <property type="entry name" value="FERREDOXIN-TYPE PROTEIN NAPH"/>
    <property type="match status" value="1"/>
</dbReference>
<keyword evidence="6" id="KW-0411">Iron-sulfur</keyword>
<dbReference type="STRING" id="985053.VMUT_2006"/>
<dbReference type="InterPro" id="IPR051684">
    <property type="entry name" value="Electron_Trans/Redox"/>
</dbReference>
<dbReference type="SUPFAM" id="SSF54862">
    <property type="entry name" value="4Fe-4S ferredoxins"/>
    <property type="match status" value="1"/>
</dbReference>
<feature type="domain" description="4Fe-4S ferredoxin-type" evidence="7">
    <location>
        <begin position="16"/>
        <end position="48"/>
    </location>
</feature>
<keyword evidence="2" id="KW-0004">4Fe-4S</keyword>
<reference evidence="8 9" key="1">
    <citation type="journal article" date="2011" name="J. Bacteriol.">
        <title>Complete genome sequence of 'Vulcanisaeta moutnovskia' strain 768-28, a novel member of the hyperthermophilic crenarchaeal genus vulcanisaeta.</title>
        <authorList>
            <person name="Gumerov V.M."/>
            <person name="Mardanov A.V."/>
            <person name="Beletsky A.V."/>
            <person name="Prokofeva M.I."/>
            <person name="Bonch-Osmolovskaya E.A."/>
            <person name="Ravin N.V."/>
            <person name="Skryabin K.G."/>
        </authorList>
    </citation>
    <scope>NUCLEOTIDE SEQUENCE [LARGE SCALE GENOMIC DNA]</scope>
    <source>
        <strain evidence="8 9">768-28</strain>
    </source>
</reference>
<evidence type="ECO:0000313" key="9">
    <source>
        <dbReference type="Proteomes" id="UP000007485"/>
    </source>
</evidence>
<dbReference type="AlphaFoldDB" id="F0QWB0"/>
<keyword evidence="9" id="KW-1185">Reference proteome</keyword>
<protein>
    <submittedName>
        <fullName evidence="8">4Fe-4S ferredoxin iron-sulfur binding domain protein</fullName>
    </submittedName>
</protein>
<keyword evidence="5" id="KW-0408">Iron</keyword>
<dbReference type="KEGG" id="vmo:VMUT_2006"/>
<evidence type="ECO:0000256" key="1">
    <source>
        <dbReference type="ARBA" id="ARBA00022448"/>
    </source>
</evidence>
<dbReference type="GO" id="GO:0051539">
    <property type="term" value="F:4 iron, 4 sulfur cluster binding"/>
    <property type="evidence" value="ECO:0007669"/>
    <property type="project" value="UniProtKB-KW"/>
</dbReference>
<keyword evidence="4" id="KW-0249">Electron transport</keyword>
<organism evidence="8 9">
    <name type="scientific">Vulcanisaeta moutnovskia (strain 768-28)</name>
    <dbReference type="NCBI Taxonomy" id="985053"/>
    <lineage>
        <taxon>Archaea</taxon>
        <taxon>Thermoproteota</taxon>
        <taxon>Thermoprotei</taxon>
        <taxon>Thermoproteales</taxon>
        <taxon>Thermoproteaceae</taxon>
        <taxon>Vulcanisaeta</taxon>
    </lineage>
</organism>
<evidence type="ECO:0000313" key="8">
    <source>
        <dbReference type="EMBL" id="ADY02205.1"/>
    </source>
</evidence>
<evidence type="ECO:0000256" key="5">
    <source>
        <dbReference type="ARBA" id="ARBA00023004"/>
    </source>
</evidence>
<dbReference type="PANTHER" id="PTHR30176:SF3">
    <property type="entry name" value="FERREDOXIN-TYPE PROTEIN NAPH"/>
    <property type="match status" value="1"/>
</dbReference>
<keyword evidence="3" id="KW-0479">Metal-binding</keyword>
<dbReference type="Gene3D" id="3.30.70.20">
    <property type="match status" value="1"/>
</dbReference>
<keyword evidence="1" id="KW-0813">Transport</keyword>
<sequence>MPLGLLNQVVSRIGLFRLKVKDPSLCARCPTKDCARACPVGNSDLPINFIRRGYYKSSTCIGVGDYVETCPYNNIYFYDVRIWLSERLNVKSISIKRLIMK</sequence>
<dbReference type="eggNOG" id="arCOG03696">
    <property type="taxonomic scope" value="Archaea"/>
</dbReference>
<evidence type="ECO:0000256" key="3">
    <source>
        <dbReference type="ARBA" id="ARBA00022723"/>
    </source>
</evidence>
<name>F0QWB0_VULM7</name>
<dbReference type="Pfam" id="PF13237">
    <property type="entry name" value="Fer4_10"/>
    <property type="match status" value="1"/>
</dbReference>
<dbReference type="InterPro" id="IPR017896">
    <property type="entry name" value="4Fe4S_Fe-S-bd"/>
</dbReference>
<dbReference type="OrthoDB" id="2837at2157"/>
<dbReference type="GO" id="GO:0046872">
    <property type="term" value="F:metal ion binding"/>
    <property type="evidence" value="ECO:0007669"/>
    <property type="project" value="UniProtKB-KW"/>
</dbReference>
<evidence type="ECO:0000256" key="2">
    <source>
        <dbReference type="ARBA" id="ARBA00022485"/>
    </source>
</evidence>